<keyword evidence="2" id="KW-1185">Reference proteome</keyword>
<protein>
    <submittedName>
        <fullName evidence="1">Uncharacterized protein</fullName>
    </submittedName>
</protein>
<dbReference type="Proteomes" id="UP001055072">
    <property type="component" value="Unassembled WGS sequence"/>
</dbReference>
<comment type="caution">
    <text evidence="1">The sequence shown here is derived from an EMBL/GenBank/DDBJ whole genome shotgun (WGS) entry which is preliminary data.</text>
</comment>
<gene>
    <name evidence="1" type="ORF">BDY19DRAFT_679462</name>
</gene>
<organism evidence="1 2">
    <name type="scientific">Irpex rosettiformis</name>
    <dbReference type="NCBI Taxonomy" id="378272"/>
    <lineage>
        <taxon>Eukaryota</taxon>
        <taxon>Fungi</taxon>
        <taxon>Dikarya</taxon>
        <taxon>Basidiomycota</taxon>
        <taxon>Agaricomycotina</taxon>
        <taxon>Agaricomycetes</taxon>
        <taxon>Polyporales</taxon>
        <taxon>Irpicaceae</taxon>
        <taxon>Irpex</taxon>
    </lineage>
</organism>
<evidence type="ECO:0000313" key="1">
    <source>
        <dbReference type="EMBL" id="KAI0091055.1"/>
    </source>
</evidence>
<evidence type="ECO:0000313" key="2">
    <source>
        <dbReference type="Proteomes" id="UP001055072"/>
    </source>
</evidence>
<proteinExistence type="predicted"/>
<name>A0ACB8U9Y4_9APHY</name>
<sequence length="194" mass="21945">MSLDDITKHPDLWYEDGTVVIVAENTGFRVYRGLLVNHSSIFHDMFLLPQPASSLNDTFEGCPVVRLADDSAEEVTILLSIICNGVDSFTKSGQRVEFSVIAAALRLGTKYAFHAIRQEALRRISLCYPKELKEFQAHGEELCDSPRCPIFWSSTDCIKLCSSTRSSRFCPRRIIQMRKPCIAPRPFYCSDQSD</sequence>
<dbReference type="EMBL" id="MU274906">
    <property type="protein sequence ID" value="KAI0091055.1"/>
    <property type="molecule type" value="Genomic_DNA"/>
</dbReference>
<reference evidence="1" key="1">
    <citation type="journal article" date="2021" name="Environ. Microbiol.">
        <title>Gene family expansions and transcriptome signatures uncover fungal adaptations to wood decay.</title>
        <authorList>
            <person name="Hage H."/>
            <person name="Miyauchi S."/>
            <person name="Viragh M."/>
            <person name="Drula E."/>
            <person name="Min B."/>
            <person name="Chaduli D."/>
            <person name="Navarro D."/>
            <person name="Favel A."/>
            <person name="Norest M."/>
            <person name="Lesage-Meessen L."/>
            <person name="Balint B."/>
            <person name="Merenyi Z."/>
            <person name="de Eugenio L."/>
            <person name="Morin E."/>
            <person name="Martinez A.T."/>
            <person name="Baldrian P."/>
            <person name="Stursova M."/>
            <person name="Martinez M.J."/>
            <person name="Novotny C."/>
            <person name="Magnuson J.K."/>
            <person name="Spatafora J.W."/>
            <person name="Maurice S."/>
            <person name="Pangilinan J."/>
            <person name="Andreopoulos W."/>
            <person name="LaButti K."/>
            <person name="Hundley H."/>
            <person name="Na H."/>
            <person name="Kuo A."/>
            <person name="Barry K."/>
            <person name="Lipzen A."/>
            <person name="Henrissat B."/>
            <person name="Riley R."/>
            <person name="Ahrendt S."/>
            <person name="Nagy L.G."/>
            <person name="Grigoriev I.V."/>
            <person name="Martin F."/>
            <person name="Rosso M.N."/>
        </authorList>
    </citation>
    <scope>NUCLEOTIDE SEQUENCE</scope>
    <source>
        <strain evidence="1">CBS 384.51</strain>
    </source>
</reference>
<accession>A0ACB8U9Y4</accession>